<dbReference type="InterPro" id="IPR027417">
    <property type="entry name" value="P-loop_NTPase"/>
</dbReference>
<evidence type="ECO:0000313" key="1">
    <source>
        <dbReference type="EnsemblMetazoa" id="CLYHEMP010896.1"/>
    </source>
</evidence>
<reference evidence="1" key="1">
    <citation type="submission" date="2021-01" db="UniProtKB">
        <authorList>
            <consortium name="EnsemblMetazoa"/>
        </authorList>
    </citation>
    <scope>IDENTIFICATION</scope>
</reference>
<dbReference type="Proteomes" id="UP000594262">
    <property type="component" value="Unplaced"/>
</dbReference>
<dbReference type="AlphaFoldDB" id="A0A7M5WM70"/>
<keyword evidence="2" id="KW-1185">Reference proteome</keyword>
<dbReference type="SUPFAM" id="SSF52540">
    <property type="entry name" value="P-loop containing nucleoside triphosphate hydrolases"/>
    <property type="match status" value="1"/>
</dbReference>
<accession>A0A7M5WM70</accession>
<dbReference type="RefSeq" id="XP_066910542.1">
    <property type="nucleotide sequence ID" value="XM_067054441.1"/>
</dbReference>
<name>A0A7M5WM70_9CNID</name>
<organism evidence="1 2">
    <name type="scientific">Clytia hemisphaerica</name>
    <dbReference type="NCBI Taxonomy" id="252671"/>
    <lineage>
        <taxon>Eukaryota</taxon>
        <taxon>Metazoa</taxon>
        <taxon>Cnidaria</taxon>
        <taxon>Hydrozoa</taxon>
        <taxon>Hydroidolina</taxon>
        <taxon>Leptothecata</taxon>
        <taxon>Obeliida</taxon>
        <taxon>Clytiidae</taxon>
        <taxon>Clytia</taxon>
    </lineage>
</organism>
<dbReference type="EnsemblMetazoa" id="CLYHEMT010896.1">
    <property type="protein sequence ID" value="CLYHEMP010896.1"/>
    <property type="gene ID" value="CLYHEMG010896"/>
</dbReference>
<sequence length="757" mass="87390">MLGIVSKIKSLKPTKIDPTKCDPRRSLYQQILRNSEATSERQERQFNLGSTCFTSDPVYAAKFVLWREYCDSSLFVEGEHTSVFIPPTFASCQYTNNSPVAILDFEVKADIERLVNNLLYHSPDYWLTIELHNFMQTQSGEHRTIDKKEFDQWVFNLKIMYLVIEELNNEQLNLPSTTSSIEVFVQACINKFPSNSPESALKTLLRQDLSRRISKDKKNLKKLVEDNPPQDSNLKWLFDLELSQLGEKHEQWIYNQLLSLKDDVLQDTVVLSSPCFLTNVKNKMHKEMDFLIISWKRKLIISIEAKRSLFSDKAFDQLESNFRIFEERLGDQLGSEWIFFPVVCVENDSYLINSKHYITTETEIQPWLTSIFRGFPTAPVIIKPTLLDETKNLLQILIFALHIMKKDIVAPITTTNWVEYTSNAIDNISTCQNILFYSNQQMAIMNLSDTRYGRLIICGNFGVGKSLLLQQKAIQINQQPRYQGKVMFVSDRVGQRLNSILSYRLMVDLKEDHGIFVEGMDINYQHSDLIQKVENYGIKAVFIDECEMGYTSDGQWMKKLISLVDFLWIVPSTSMLSMRSLLSKYERDFTFLDLSKNLRNTPQIVQAAKAEAERSEYLYGEGIAMPPPNFPKGRDAILSNSFEDGLKKARIMTKSGILVITDNINHISNGSAMDQMRENWKSLHPERNDFTDDENPYKFLTQGNILVIAGNLSFGFEWPTIILFQDGNDYQFGGPSLHRCNFIMRCTTDLIIVRTEN</sequence>
<protein>
    <submittedName>
        <fullName evidence="1">Uncharacterized protein</fullName>
    </submittedName>
</protein>
<proteinExistence type="predicted"/>
<dbReference type="GeneID" id="136797857"/>
<evidence type="ECO:0000313" key="2">
    <source>
        <dbReference type="Proteomes" id="UP000594262"/>
    </source>
</evidence>